<reference evidence="2" key="1">
    <citation type="submission" date="2023-07" db="EMBL/GenBank/DDBJ databases">
        <authorList>
            <consortium name="CYATHOMIX"/>
        </authorList>
    </citation>
    <scope>NUCLEOTIDE SEQUENCE</scope>
    <source>
        <strain evidence="2">N/A</strain>
    </source>
</reference>
<accession>A0AA36DP81</accession>
<feature type="compositionally biased region" description="Basic residues" evidence="1">
    <location>
        <begin position="218"/>
        <end position="239"/>
    </location>
</feature>
<evidence type="ECO:0000313" key="2">
    <source>
        <dbReference type="EMBL" id="CAJ0589622.1"/>
    </source>
</evidence>
<dbReference type="Proteomes" id="UP001176961">
    <property type="component" value="Unassembled WGS sequence"/>
</dbReference>
<gene>
    <name evidence="2" type="ORF">CYNAS_LOCUS1605</name>
</gene>
<feature type="region of interest" description="Disordered" evidence="1">
    <location>
        <begin position="43"/>
        <end position="89"/>
    </location>
</feature>
<organism evidence="2 3">
    <name type="scientific">Cylicocyclus nassatus</name>
    <name type="common">Nematode worm</name>
    <dbReference type="NCBI Taxonomy" id="53992"/>
    <lineage>
        <taxon>Eukaryota</taxon>
        <taxon>Metazoa</taxon>
        <taxon>Ecdysozoa</taxon>
        <taxon>Nematoda</taxon>
        <taxon>Chromadorea</taxon>
        <taxon>Rhabditida</taxon>
        <taxon>Rhabditina</taxon>
        <taxon>Rhabditomorpha</taxon>
        <taxon>Strongyloidea</taxon>
        <taxon>Strongylidae</taxon>
        <taxon>Cylicocyclus</taxon>
    </lineage>
</organism>
<dbReference type="EMBL" id="CATQJL010000001">
    <property type="protein sequence ID" value="CAJ0589622.1"/>
    <property type="molecule type" value="Genomic_DNA"/>
</dbReference>
<proteinExistence type="predicted"/>
<feature type="region of interest" description="Disordered" evidence="1">
    <location>
        <begin position="167"/>
        <end position="239"/>
    </location>
</feature>
<evidence type="ECO:0000256" key="1">
    <source>
        <dbReference type="SAM" id="MobiDB-lite"/>
    </source>
</evidence>
<sequence length="239" mass="26711">MCETCSSGCGCFPHHVRAVEGADICIHERKCPQQDMRMKSLETTTPGRMPAPPIFPRPAKHLETTTPGRMPAPPIFSRRAKQSRTHSASLEVKPEIRGKENIAVTLVRSKTLRTVARASKTVKRTMPIVQGPKKVQLPKQSFVKSKPTSASAEKSKETIKTLMIPAHMGEHGPTPPPRHLHDAAVSKKGSLSTKRGPPSTRPLHYGPPSISPSDFFRLRRQRRKGRKVRRLRVRHMVKQ</sequence>
<protein>
    <submittedName>
        <fullName evidence="2">Uncharacterized protein</fullName>
    </submittedName>
</protein>
<evidence type="ECO:0000313" key="3">
    <source>
        <dbReference type="Proteomes" id="UP001176961"/>
    </source>
</evidence>
<keyword evidence="3" id="KW-1185">Reference proteome</keyword>
<comment type="caution">
    <text evidence="2">The sequence shown here is derived from an EMBL/GenBank/DDBJ whole genome shotgun (WGS) entry which is preliminary data.</text>
</comment>
<dbReference type="AlphaFoldDB" id="A0AA36DP81"/>
<name>A0AA36DP81_CYLNA</name>